<dbReference type="InterPro" id="IPR036320">
    <property type="entry name" value="Glycosyl_Trfase_fam3_N_dom_sf"/>
</dbReference>
<name>A0A4R1RB60_HYDET</name>
<feature type="domain" description="Pyrimidine nucleoside phosphorylase C-terminal" evidence="11">
    <location>
        <begin position="345"/>
        <end position="419"/>
    </location>
</feature>
<dbReference type="FunFam" id="3.40.1030.10:FF:000003">
    <property type="entry name" value="Pyrimidine-nucleoside phosphorylase"/>
    <property type="match status" value="1"/>
</dbReference>
<dbReference type="InterPro" id="IPR000053">
    <property type="entry name" value="Thymidine/pyrmidine_PPase"/>
</dbReference>
<proteinExistence type="inferred from homology"/>
<dbReference type="GO" id="GO:0006206">
    <property type="term" value="P:pyrimidine nucleobase metabolic process"/>
    <property type="evidence" value="ECO:0007669"/>
    <property type="project" value="InterPro"/>
</dbReference>
<evidence type="ECO:0000256" key="5">
    <source>
        <dbReference type="ARBA" id="ARBA00011889"/>
    </source>
</evidence>
<dbReference type="Gene3D" id="3.40.1030.10">
    <property type="entry name" value="Nucleoside phosphorylase/phosphoribosyltransferase catalytic domain"/>
    <property type="match status" value="1"/>
</dbReference>
<dbReference type="Pfam" id="PF00591">
    <property type="entry name" value="Glycos_transf_3"/>
    <property type="match status" value="1"/>
</dbReference>
<dbReference type="Gene3D" id="1.20.970.10">
    <property type="entry name" value="Transferase, Pyrimidine Nucleoside Phosphorylase, Chain C"/>
    <property type="match status" value="1"/>
</dbReference>
<dbReference type="EC" id="2.4.2.2" evidence="5"/>
<dbReference type="SMART" id="SM00941">
    <property type="entry name" value="PYNP_C"/>
    <property type="match status" value="1"/>
</dbReference>
<comment type="catalytic activity">
    <reaction evidence="1">
        <text>2'-deoxyuridine + phosphate = 2-deoxy-alpha-D-ribose 1-phosphate + uracil</text>
        <dbReference type="Rhea" id="RHEA:22824"/>
        <dbReference type="ChEBI" id="CHEBI:16450"/>
        <dbReference type="ChEBI" id="CHEBI:17568"/>
        <dbReference type="ChEBI" id="CHEBI:43474"/>
        <dbReference type="ChEBI" id="CHEBI:57259"/>
        <dbReference type="EC" id="2.4.2.2"/>
    </reaction>
</comment>
<dbReference type="GO" id="GO:0009032">
    <property type="term" value="F:thymidine phosphorylase activity"/>
    <property type="evidence" value="ECO:0007669"/>
    <property type="project" value="TreeGrafter"/>
</dbReference>
<dbReference type="GO" id="GO:0005829">
    <property type="term" value="C:cytosol"/>
    <property type="evidence" value="ECO:0007669"/>
    <property type="project" value="TreeGrafter"/>
</dbReference>
<dbReference type="PANTHER" id="PTHR10515:SF0">
    <property type="entry name" value="THYMIDINE PHOSPHORYLASE"/>
    <property type="match status" value="1"/>
</dbReference>
<sequence>MRTVDLIWKKREGGELTAAEIHFLIQGFVDGTIPDYQMSAWCMAVYFQGMTFEECTALTLEMAHSGAVVDLSAIPGIKVDKHSTGGVGDKTSLVLLPMVAAAGVPVAKMSGRGLGHTGGTLDKLESLPGVSTALNRDAFLAQVSRIGIALAGQTGNLVPADKKLYGLRDVTATVESIPLIASSIVSKKLAAGADAVVLDVKFGDGAFMSQYDKAVELARTMVEIGKRAGRRFIAVLSDMNQPLGNAIGNSLEVAEAIATLQNQGPADLTELCSILGGYMIWLGEKADGPEQGKELALEMLRSGKAFAKFREMVAAQGGAPESLDHPERLAAAPFIQEVVFPGEGWVERVDCRALGLTAMTLGAGRARLDDVIRPEVGLTLKVKVGDRLTPQSVLGEVHAASPDVAARAAREVLNAIHLASKPVAKQPLIAAVIS</sequence>
<dbReference type="SUPFAM" id="SSF54680">
    <property type="entry name" value="Pyrimidine nucleoside phosphorylase C-terminal domain"/>
    <property type="match status" value="1"/>
</dbReference>
<dbReference type="InterPro" id="IPR017459">
    <property type="entry name" value="Glycosyl_Trfase_fam3_N_dom"/>
</dbReference>
<dbReference type="InterPro" id="IPR017872">
    <property type="entry name" value="Pyrmidine_PPase_CS"/>
</dbReference>
<dbReference type="AlphaFoldDB" id="A0A4R1RB60"/>
<evidence type="ECO:0000256" key="9">
    <source>
        <dbReference type="ARBA" id="ARBA00048453"/>
    </source>
</evidence>
<comment type="subunit">
    <text evidence="4">Homodimer.</text>
</comment>
<evidence type="ECO:0000256" key="10">
    <source>
        <dbReference type="ARBA" id="ARBA00048525"/>
    </source>
</evidence>
<reference evidence="12 13" key="1">
    <citation type="submission" date="2019-03" db="EMBL/GenBank/DDBJ databases">
        <title>Genomic Encyclopedia of Type Strains, Phase IV (KMG-IV): sequencing the most valuable type-strain genomes for metagenomic binning, comparative biology and taxonomic classification.</title>
        <authorList>
            <person name="Goeker M."/>
        </authorList>
    </citation>
    <scope>NUCLEOTIDE SEQUENCE [LARGE SCALE GENOMIC DNA]</scope>
    <source>
        <strain evidence="12 13">LX-B</strain>
    </source>
</reference>
<dbReference type="PIRSF" id="PIRSF000478">
    <property type="entry name" value="TP_PyNP"/>
    <property type="match status" value="1"/>
</dbReference>
<dbReference type="OrthoDB" id="9763887at2"/>
<evidence type="ECO:0000259" key="11">
    <source>
        <dbReference type="SMART" id="SM00941"/>
    </source>
</evidence>
<dbReference type="Gene3D" id="3.90.1170.30">
    <property type="entry name" value="Pyrimidine nucleoside phosphorylase-like, C-terminal domain"/>
    <property type="match status" value="1"/>
</dbReference>
<dbReference type="InterPro" id="IPR036566">
    <property type="entry name" value="PYNP-like_C_sf"/>
</dbReference>
<comment type="similarity">
    <text evidence="3">Belongs to the thymidine/pyrimidine-nucleoside phosphorylase family.</text>
</comment>
<keyword evidence="7" id="KW-0328">Glycosyltransferase</keyword>
<accession>A0A4R1RB60</accession>
<protein>
    <recommendedName>
        <fullName evidence="6">Pyrimidine-nucleoside phosphorylase</fullName>
        <ecNumber evidence="5">2.4.2.2</ecNumber>
    </recommendedName>
</protein>
<dbReference type="InterPro" id="IPR000312">
    <property type="entry name" value="Glycosyl_Trfase_fam3"/>
</dbReference>
<dbReference type="Proteomes" id="UP000295008">
    <property type="component" value="Unassembled WGS sequence"/>
</dbReference>
<comment type="catalytic activity">
    <reaction evidence="9">
        <text>uridine + phosphate = alpha-D-ribose 1-phosphate + uracil</text>
        <dbReference type="Rhea" id="RHEA:24388"/>
        <dbReference type="ChEBI" id="CHEBI:16704"/>
        <dbReference type="ChEBI" id="CHEBI:17568"/>
        <dbReference type="ChEBI" id="CHEBI:43474"/>
        <dbReference type="ChEBI" id="CHEBI:57720"/>
        <dbReference type="EC" id="2.4.2.2"/>
    </reaction>
</comment>
<dbReference type="SUPFAM" id="SSF52418">
    <property type="entry name" value="Nucleoside phosphorylase/phosphoribosyltransferase catalytic domain"/>
    <property type="match status" value="1"/>
</dbReference>
<comment type="function">
    <text evidence="2">Catalyzes phosphorolysis of the pyrimidine nucleosides uridine, thymidine and 2'-deoxyuridine with the formation of the corresponding pyrimidine base and ribose-1-phosphate.</text>
</comment>
<dbReference type="RefSeq" id="WP_132015480.1">
    <property type="nucleotide sequence ID" value="NZ_SLUN01000022.1"/>
</dbReference>
<evidence type="ECO:0000313" key="13">
    <source>
        <dbReference type="Proteomes" id="UP000295008"/>
    </source>
</evidence>
<dbReference type="NCBIfam" id="NF004490">
    <property type="entry name" value="PRK05820.1"/>
    <property type="match status" value="1"/>
</dbReference>
<keyword evidence="8" id="KW-0808">Transferase</keyword>
<dbReference type="GO" id="GO:0006213">
    <property type="term" value="P:pyrimidine nucleoside metabolic process"/>
    <property type="evidence" value="ECO:0007669"/>
    <property type="project" value="InterPro"/>
</dbReference>
<evidence type="ECO:0000256" key="1">
    <source>
        <dbReference type="ARBA" id="ARBA00001066"/>
    </source>
</evidence>
<evidence type="ECO:0000313" key="12">
    <source>
        <dbReference type="EMBL" id="TCL63014.1"/>
    </source>
</evidence>
<comment type="catalytic activity">
    <reaction evidence="10">
        <text>thymidine + phosphate = 2-deoxy-alpha-D-ribose 1-phosphate + thymine</text>
        <dbReference type="Rhea" id="RHEA:16037"/>
        <dbReference type="ChEBI" id="CHEBI:17748"/>
        <dbReference type="ChEBI" id="CHEBI:17821"/>
        <dbReference type="ChEBI" id="CHEBI:43474"/>
        <dbReference type="ChEBI" id="CHEBI:57259"/>
        <dbReference type="EC" id="2.4.2.2"/>
    </reaction>
</comment>
<evidence type="ECO:0000256" key="4">
    <source>
        <dbReference type="ARBA" id="ARBA00011738"/>
    </source>
</evidence>
<gene>
    <name evidence="12" type="ORF">EDC14_102270</name>
</gene>
<organism evidence="12 13">
    <name type="scientific">Hydrogenispora ethanolica</name>
    <dbReference type="NCBI Taxonomy" id="1082276"/>
    <lineage>
        <taxon>Bacteria</taxon>
        <taxon>Bacillati</taxon>
        <taxon>Bacillota</taxon>
        <taxon>Hydrogenispora</taxon>
    </lineage>
</organism>
<evidence type="ECO:0000256" key="3">
    <source>
        <dbReference type="ARBA" id="ARBA00006915"/>
    </source>
</evidence>
<evidence type="ECO:0000256" key="2">
    <source>
        <dbReference type="ARBA" id="ARBA00003877"/>
    </source>
</evidence>
<dbReference type="InterPro" id="IPR018090">
    <property type="entry name" value="Pyrmidine_PPas_bac/euk"/>
</dbReference>
<evidence type="ECO:0000256" key="8">
    <source>
        <dbReference type="ARBA" id="ARBA00022679"/>
    </source>
</evidence>
<evidence type="ECO:0000256" key="7">
    <source>
        <dbReference type="ARBA" id="ARBA00022676"/>
    </source>
</evidence>
<dbReference type="SUPFAM" id="SSF47648">
    <property type="entry name" value="Nucleoside phosphorylase/phosphoribosyltransferase N-terminal domain"/>
    <property type="match status" value="1"/>
</dbReference>
<dbReference type="Pfam" id="PF07831">
    <property type="entry name" value="PYNP_C"/>
    <property type="match status" value="1"/>
</dbReference>
<dbReference type="EMBL" id="SLUN01000022">
    <property type="protein sequence ID" value="TCL63014.1"/>
    <property type="molecule type" value="Genomic_DNA"/>
</dbReference>
<dbReference type="PANTHER" id="PTHR10515">
    <property type="entry name" value="THYMIDINE PHOSPHORYLASE"/>
    <property type="match status" value="1"/>
</dbReference>
<dbReference type="PROSITE" id="PS00647">
    <property type="entry name" value="THYMID_PHOSPHORYLASE"/>
    <property type="match status" value="1"/>
</dbReference>
<dbReference type="Pfam" id="PF02885">
    <property type="entry name" value="Glycos_trans_3N"/>
    <property type="match status" value="1"/>
</dbReference>
<dbReference type="InterPro" id="IPR013102">
    <property type="entry name" value="PYNP_C"/>
</dbReference>
<dbReference type="InterPro" id="IPR035902">
    <property type="entry name" value="Nuc_phospho_transferase"/>
</dbReference>
<dbReference type="GO" id="GO:0004645">
    <property type="term" value="F:1,4-alpha-oligoglucan phosphorylase activity"/>
    <property type="evidence" value="ECO:0007669"/>
    <property type="project" value="InterPro"/>
</dbReference>
<comment type="caution">
    <text evidence="12">The sequence shown here is derived from an EMBL/GenBank/DDBJ whole genome shotgun (WGS) entry which is preliminary data.</text>
</comment>
<dbReference type="NCBIfam" id="TIGR02644">
    <property type="entry name" value="Y_phosphoryl"/>
    <property type="match status" value="1"/>
</dbReference>
<evidence type="ECO:0000256" key="6">
    <source>
        <dbReference type="ARBA" id="ARBA00014680"/>
    </source>
</evidence>
<keyword evidence="13" id="KW-1185">Reference proteome</keyword>